<sequence>MEFNKKTLFFAMRVAGKNREYMTCGPLVSQESVLYEEGSALCRLERSTLPQHAGRRIVVMRLLKILHPPKRRLELPPTDGISVPADGDLFMSWYRDVDKPGRRGETLRMLYDAPDNVEQVSDWSS</sequence>
<organism evidence="1 2">
    <name type="scientific">Hericium alpestre</name>
    <dbReference type="NCBI Taxonomy" id="135208"/>
    <lineage>
        <taxon>Eukaryota</taxon>
        <taxon>Fungi</taxon>
        <taxon>Dikarya</taxon>
        <taxon>Basidiomycota</taxon>
        <taxon>Agaricomycotina</taxon>
        <taxon>Agaricomycetes</taxon>
        <taxon>Russulales</taxon>
        <taxon>Hericiaceae</taxon>
        <taxon>Hericium</taxon>
    </lineage>
</organism>
<dbReference type="Proteomes" id="UP000298061">
    <property type="component" value="Unassembled WGS sequence"/>
</dbReference>
<dbReference type="EMBL" id="SFCI01002204">
    <property type="protein sequence ID" value="TFY74244.1"/>
    <property type="molecule type" value="Genomic_DNA"/>
</dbReference>
<accession>A0A4Y9ZIG5</accession>
<dbReference type="OrthoDB" id="2750929at2759"/>
<protein>
    <submittedName>
        <fullName evidence="1">Uncharacterized protein</fullName>
    </submittedName>
</protein>
<proteinExistence type="predicted"/>
<comment type="caution">
    <text evidence="1">The sequence shown here is derived from an EMBL/GenBank/DDBJ whole genome shotgun (WGS) entry which is preliminary data.</text>
</comment>
<gene>
    <name evidence="1" type="ORF">EWM64_g9768</name>
</gene>
<evidence type="ECO:0000313" key="2">
    <source>
        <dbReference type="Proteomes" id="UP000298061"/>
    </source>
</evidence>
<name>A0A4Y9ZIG5_9AGAM</name>
<keyword evidence="2" id="KW-1185">Reference proteome</keyword>
<dbReference type="AlphaFoldDB" id="A0A4Y9ZIG5"/>
<reference evidence="1 2" key="1">
    <citation type="submission" date="2019-02" db="EMBL/GenBank/DDBJ databases">
        <title>Genome sequencing of the rare red list fungi Hericium alpestre (H. flagellum).</title>
        <authorList>
            <person name="Buettner E."/>
            <person name="Kellner H."/>
        </authorList>
    </citation>
    <scope>NUCLEOTIDE SEQUENCE [LARGE SCALE GENOMIC DNA]</scope>
    <source>
        <strain evidence="1 2">DSM 108284</strain>
    </source>
</reference>
<evidence type="ECO:0000313" key="1">
    <source>
        <dbReference type="EMBL" id="TFY74244.1"/>
    </source>
</evidence>